<evidence type="ECO:0000313" key="8">
    <source>
        <dbReference type="Proteomes" id="UP000191820"/>
    </source>
</evidence>
<dbReference type="Proteomes" id="UP000191820">
    <property type="component" value="Chromosome"/>
</dbReference>
<feature type="transmembrane region" description="Helical" evidence="5">
    <location>
        <begin position="260"/>
        <end position="279"/>
    </location>
</feature>
<gene>
    <name evidence="7" type="ORF">SJ2017_1630</name>
</gene>
<feature type="domain" description="EamA" evidence="6">
    <location>
        <begin position="22"/>
        <end position="162"/>
    </location>
</feature>
<feature type="transmembrane region" description="Helical" evidence="5">
    <location>
        <begin position="201"/>
        <end position="220"/>
    </location>
</feature>
<dbReference type="EMBL" id="CP020472">
    <property type="protein sequence ID" value="ARD21943.1"/>
    <property type="molecule type" value="Genomic_DNA"/>
</dbReference>
<feature type="transmembrane region" description="Helical" evidence="5">
    <location>
        <begin position="226"/>
        <end position="248"/>
    </location>
</feature>
<evidence type="ECO:0000256" key="1">
    <source>
        <dbReference type="ARBA" id="ARBA00004141"/>
    </source>
</evidence>
<evidence type="ECO:0000259" key="6">
    <source>
        <dbReference type="Pfam" id="PF00892"/>
    </source>
</evidence>
<dbReference type="PANTHER" id="PTHR32322:SF9">
    <property type="entry name" value="AMINO-ACID METABOLITE EFFLUX PUMP-RELATED"/>
    <property type="match status" value="1"/>
</dbReference>
<proteinExistence type="predicted"/>
<feature type="transmembrane region" description="Helical" evidence="5">
    <location>
        <begin position="169"/>
        <end position="189"/>
    </location>
</feature>
<keyword evidence="3 5" id="KW-1133">Transmembrane helix</keyword>
<name>A0ABN4YD01_9GAMM</name>
<evidence type="ECO:0000256" key="4">
    <source>
        <dbReference type="ARBA" id="ARBA00023136"/>
    </source>
</evidence>
<dbReference type="InterPro" id="IPR037185">
    <property type="entry name" value="EmrE-like"/>
</dbReference>
<keyword evidence="4 5" id="KW-0472">Membrane</keyword>
<protein>
    <submittedName>
        <fullName evidence="7">Membrane protein</fullName>
    </submittedName>
</protein>
<dbReference type="SUPFAM" id="SSF103481">
    <property type="entry name" value="Multidrug resistance efflux transporter EmrE"/>
    <property type="match status" value="1"/>
</dbReference>
<dbReference type="InterPro" id="IPR050638">
    <property type="entry name" value="AA-Vitamin_Transporters"/>
</dbReference>
<dbReference type="InterPro" id="IPR000620">
    <property type="entry name" value="EamA_dom"/>
</dbReference>
<evidence type="ECO:0000256" key="5">
    <source>
        <dbReference type="SAM" id="Phobius"/>
    </source>
</evidence>
<feature type="transmembrane region" description="Helical" evidence="5">
    <location>
        <begin position="94"/>
        <end position="113"/>
    </location>
</feature>
<comment type="subcellular location">
    <subcellularLocation>
        <location evidence="1">Membrane</location>
        <topology evidence="1">Multi-pass membrane protein</topology>
    </subcellularLocation>
</comment>
<accession>A0ABN4YD01</accession>
<feature type="transmembrane region" description="Helical" evidence="5">
    <location>
        <begin position="145"/>
        <end position="163"/>
    </location>
</feature>
<evidence type="ECO:0000256" key="3">
    <source>
        <dbReference type="ARBA" id="ARBA00022989"/>
    </source>
</evidence>
<feature type="transmembrane region" description="Helical" evidence="5">
    <location>
        <begin position="56"/>
        <end position="73"/>
    </location>
</feature>
<feature type="domain" description="EamA" evidence="6">
    <location>
        <begin position="173"/>
        <end position="302"/>
    </location>
</feature>
<reference evidence="7 8" key="1">
    <citation type="submission" date="2017-03" db="EMBL/GenBank/DDBJ databases">
        <title>Genome sequencing of Shewanella japonica KCTC 22435.</title>
        <authorList>
            <person name="Kim K.M."/>
        </authorList>
    </citation>
    <scope>NUCLEOTIDE SEQUENCE [LARGE SCALE GENOMIC DNA]</scope>
    <source>
        <strain evidence="7 8">KCTC 22435</strain>
    </source>
</reference>
<dbReference type="PANTHER" id="PTHR32322">
    <property type="entry name" value="INNER MEMBRANE TRANSPORTER"/>
    <property type="match status" value="1"/>
</dbReference>
<sequence>MFAISQSTLRSSTSKAADSLLKTCLLTVLAIIAFAANSVLSRLALAEEAIDAASFTAVRLITGALVLLIIVSVKSLRHRQSINLLKVVKPVSGSWFASIMLFIYAVTFSYAYITVDTGTGALILFGSVQLTMIAISLLFGTRLYLAEWVGILMAFSGLIYLVLPDVSSPSFNGFILMTLSGVAWGVYTLKGRHSQAPIMDTAYNFARTLPLVLVLIIVAFDSLHFTYQGIILAAIAGGLTSAVGYSIWYIALKGLSATQAAVIQLSVPIIAAIGGVIFVAEPITYRLMISSLVVLGGILTVVIGRYYSINAATKTTNETR</sequence>
<feature type="transmembrane region" description="Helical" evidence="5">
    <location>
        <begin position="285"/>
        <end position="307"/>
    </location>
</feature>
<feature type="transmembrane region" description="Helical" evidence="5">
    <location>
        <begin position="119"/>
        <end position="138"/>
    </location>
</feature>
<evidence type="ECO:0000256" key="2">
    <source>
        <dbReference type="ARBA" id="ARBA00022692"/>
    </source>
</evidence>
<keyword evidence="2 5" id="KW-0812">Transmembrane</keyword>
<keyword evidence="8" id="KW-1185">Reference proteome</keyword>
<evidence type="ECO:0000313" key="7">
    <source>
        <dbReference type="EMBL" id="ARD21943.1"/>
    </source>
</evidence>
<organism evidence="7 8">
    <name type="scientific">Shewanella japonica</name>
    <dbReference type="NCBI Taxonomy" id="93973"/>
    <lineage>
        <taxon>Bacteria</taxon>
        <taxon>Pseudomonadati</taxon>
        <taxon>Pseudomonadota</taxon>
        <taxon>Gammaproteobacteria</taxon>
        <taxon>Alteromonadales</taxon>
        <taxon>Shewanellaceae</taxon>
        <taxon>Shewanella</taxon>
    </lineage>
</organism>
<dbReference type="Pfam" id="PF00892">
    <property type="entry name" value="EamA"/>
    <property type="match status" value="2"/>
</dbReference>